<keyword evidence="4 7" id="KW-0949">S-adenosyl-L-methionine</keyword>
<evidence type="ECO:0000256" key="7">
    <source>
        <dbReference type="PROSITE-ProRule" id="PRU01016"/>
    </source>
</evidence>
<dbReference type="Pfam" id="PF00145">
    <property type="entry name" value="DNA_methylase"/>
    <property type="match status" value="2"/>
</dbReference>
<evidence type="ECO:0000256" key="6">
    <source>
        <dbReference type="ARBA" id="ARBA00047422"/>
    </source>
</evidence>
<dbReference type="PRINTS" id="PR00105">
    <property type="entry name" value="C5METTRFRASE"/>
</dbReference>
<evidence type="ECO:0000313" key="8">
    <source>
        <dbReference type="EMBL" id="PAP74171.1"/>
    </source>
</evidence>
<gene>
    <name evidence="8" type="ORF">BSZ37_21140</name>
</gene>
<feature type="active site" evidence="7">
    <location>
        <position position="87"/>
    </location>
</feature>
<comment type="catalytic activity">
    <reaction evidence="6">
        <text>a 2'-deoxycytidine in DNA + S-adenosyl-L-methionine = a 5-methyl-2'-deoxycytidine in DNA + S-adenosyl-L-homocysteine + H(+)</text>
        <dbReference type="Rhea" id="RHEA:13681"/>
        <dbReference type="Rhea" id="RHEA-COMP:11369"/>
        <dbReference type="Rhea" id="RHEA-COMP:11370"/>
        <dbReference type="ChEBI" id="CHEBI:15378"/>
        <dbReference type="ChEBI" id="CHEBI:57856"/>
        <dbReference type="ChEBI" id="CHEBI:59789"/>
        <dbReference type="ChEBI" id="CHEBI:85452"/>
        <dbReference type="ChEBI" id="CHEBI:85454"/>
        <dbReference type="EC" id="2.1.1.37"/>
    </reaction>
</comment>
<dbReference type="PROSITE" id="PS51679">
    <property type="entry name" value="SAM_MT_C5"/>
    <property type="match status" value="1"/>
</dbReference>
<keyword evidence="5" id="KW-0680">Restriction system</keyword>
<dbReference type="RefSeq" id="WP_218830618.1">
    <property type="nucleotide sequence ID" value="NZ_MQWD01000010.1"/>
</dbReference>
<keyword evidence="3 7" id="KW-0808">Transferase</keyword>
<reference evidence="8 9" key="1">
    <citation type="submission" date="2016-11" db="EMBL/GenBank/DDBJ databases">
        <title>Study of marine rhodopsin-containing bacteria.</title>
        <authorList>
            <person name="Yoshizawa S."/>
            <person name="Kumagai Y."/>
            <person name="Kogure K."/>
        </authorList>
    </citation>
    <scope>NUCLEOTIDE SEQUENCE [LARGE SCALE GENOMIC DNA]</scope>
    <source>
        <strain evidence="8 9">SAORIC-28</strain>
    </source>
</reference>
<dbReference type="InterPro" id="IPR001525">
    <property type="entry name" value="C5_MeTfrase"/>
</dbReference>
<proteinExistence type="inferred from homology"/>
<organism evidence="8 9">
    <name type="scientific">Rubrivirga marina</name>
    <dbReference type="NCBI Taxonomy" id="1196024"/>
    <lineage>
        <taxon>Bacteria</taxon>
        <taxon>Pseudomonadati</taxon>
        <taxon>Rhodothermota</taxon>
        <taxon>Rhodothermia</taxon>
        <taxon>Rhodothermales</taxon>
        <taxon>Rubricoccaceae</taxon>
        <taxon>Rubrivirga</taxon>
    </lineage>
</organism>
<evidence type="ECO:0000313" key="9">
    <source>
        <dbReference type="Proteomes" id="UP000216339"/>
    </source>
</evidence>
<dbReference type="GO" id="GO:0003886">
    <property type="term" value="F:DNA (cytosine-5-)-methyltransferase activity"/>
    <property type="evidence" value="ECO:0007669"/>
    <property type="project" value="UniProtKB-EC"/>
</dbReference>
<accession>A0A271ISH4</accession>
<dbReference type="GO" id="GO:0003677">
    <property type="term" value="F:DNA binding"/>
    <property type="evidence" value="ECO:0007669"/>
    <property type="project" value="TreeGrafter"/>
</dbReference>
<comment type="caution">
    <text evidence="8">The sequence shown here is derived from an EMBL/GenBank/DDBJ whole genome shotgun (WGS) entry which is preliminary data.</text>
</comment>
<dbReference type="PANTHER" id="PTHR10629:SF52">
    <property type="entry name" value="DNA (CYTOSINE-5)-METHYLTRANSFERASE 1"/>
    <property type="match status" value="1"/>
</dbReference>
<dbReference type="SUPFAM" id="SSF53335">
    <property type="entry name" value="S-adenosyl-L-methionine-dependent methyltransferases"/>
    <property type="match status" value="1"/>
</dbReference>
<dbReference type="InterPro" id="IPR050390">
    <property type="entry name" value="C5-Methyltransferase"/>
</dbReference>
<evidence type="ECO:0000256" key="2">
    <source>
        <dbReference type="ARBA" id="ARBA00022603"/>
    </source>
</evidence>
<dbReference type="Gene3D" id="3.40.50.150">
    <property type="entry name" value="Vaccinia Virus protein VP39"/>
    <property type="match status" value="1"/>
</dbReference>
<protein>
    <recommendedName>
        <fullName evidence="1">DNA (cytosine-5-)-methyltransferase</fullName>
        <ecNumber evidence="1">2.1.1.37</ecNumber>
    </recommendedName>
</protein>
<dbReference type="Gene3D" id="3.90.120.10">
    <property type="entry name" value="DNA Methylase, subunit A, domain 2"/>
    <property type="match status" value="1"/>
</dbReference>
<keyword evidence="9" id="KW-1185">Reference proteome</keyword>
<dbReference type="InterPro" id="IPR029063">
    <property type="entry name" value="SAM-dependent_MTases_sf"/>
</dbReference>
<dbReference type="GO" id="GO:0044027">
    <property type="term" value="P:negative regulation of gene expression via chromosomal CpG island methylation"/>
    <property type="evidence" value="ECO:0007669"/>
    <property type="project" value="TreeGrafter"/>
</dbReference>
<evidence type="ECO:0000256" key="3">
    <source>
        <dbReference type="ARBA" id="ARBA00022679"/>
    </source>
</evidence>
<keyword evidence="2 7" id="KW-0489">Methyltransferase</keyword>
<dbReference type="GO" id="GO:0009307">
    <property type="term" value="P:DNA restriction-modification system"/>
    <property type="evidence" value="ECO:0007669"/>
    <property type="project" value="UniProtKB-KW"/>
</dbReference>
<dbReference type="EC" id="2.1.1.37" evidence="1"/>
<dbReference type="GO" id="GO:0032259">
    <property type="term" value="P:methylation"/>
    <property type="evidence" value="ECO:0007669"/>
    <property type="project" value="UniProtKB-KW"/>
</dbReference>
<dbReference type="AlphaFoldDB" id="A0A271ISH4"/>
<evidence type="ECO:0000256" key="5">
    <source>
        <dbReference type="ARBA" id="ARBA00022747"/>
    </source>
</evidence>
<evidence type="ECO:0000256" key="4">
    <source>
        <dbReference type="ARBA" id="ARBA00022691"/>
    </source>
</evidence>
<comment type="similarity">
    <text evidence="7">Belongs to the class I-like SAM-binding methyltransferase superfamily. C5-methyltransferase family.</text>
</comment>
<evidence type="ECO:0000256" key="1">
    <source>
        <dbReference type="ARBA" id="ARBA00011975"/>
    </source>
</evidence>
<sequence>MPKRSASLFSNCGAGDLGYVEAGFRFEVMAELEPDRLAVCHLNHPQADTIEGDLRETWRDVLTRLDARRRSTAESAPLALLTACPPCQGMSAARNDLGRGDDPDAGSKDERNLLVTVIADVVAESRPQFVVVENVPQFLTRKVRHPETAAAVTAARYLTDKLDALGYEAYPVVVDLADFGVPQSRRRAFTTFVRRDLPAFSVLEARGLTPYPLPRCAPDYGGERVTVAEALAGVPPLSAGSPDAARADGFGGLHAVPVWSERQFAMVDSIPPDQGGSAWENRCCEAGCENLSVGEDEATCPTCGEPLLRPVVVTDGAPRLVKGFRNSSYRRMRADAPASTVTTASGRVGSDVTLHHREPRVLSPYECQKLQTFPDSFQWGEAVRRGLGTVRTMIGEAVPPLFTGLHGRVLARLLDSPEAISDDELLPAADPRHRRAVKRL</sequence>
<name>A0A271ISH4_9BACT</name>
<dbReference type="EMBL" id="MQWD01000010">
    <property type="protein sequence ID" value="PAP74171.1"/>
    <property type="molecule type" value="Genomic_DNA"/>
</dbReference>
<dbReference type="Proteomes" id="UP000216339">
    <property type="component" value="Unassembled WGS sequence"/>
</dbReference>
<dbReference type="PANTHER" id="PTHR10629">
    <property type="entry name" value="CYTOSINE-SPECIFIC METHYLTRANSFERASE"/>
    <property type="match status" value="1"/>
</dbReference>